<keyword evidence="5 6" id="KW-0687">Ribonucleoprotein</keyword>
<proteinExistence type="inferred from homology"/>
<dbReference type="InterPro" id="IPR005813">
    <property type="entry name" value="Ribosomal_bL20"/>
</dbReference>
<evidence type="ECO:0000256" key="6">
    <source>
        <dbReference type="RuleBase" id="RU000561"/>
    </source>
</evidence>
<keyword evidence="4 6" id="KW-0689">Ribosomal protein</keyword>
<keyword evidence="9" id="KW-0150">Chloroplast</keyword>
<dbReference type="CDD" id="cd07026">
    <property type="entry name" value="Ribosomal_L20"/>
    <property type="match status" value="1"/>
</dbReference>
<evidence type="ECO:0000313" key="8">
    <source>
        <dbReference type="EMBL" id="ARV78251.1"/>
    </source>
</evidence>
<reference evidence="8" key="1">
    <citation type="submission" date="2016-11" db="EMBL/GenBank/DDBJ databases">
        <title>The extraordinary variation of the organellar genomes of the Aneura pinguis (Aneuraceae, Hepaticopsida) revealed the highly advanced cryptic speciation of the early land plants.</title>
        <authorList>
            <person name="Sawicki J."/>
        </authorList>
    </citation>
    <scope>NUCLEOTIDE SEQUENCE</scope>
    <source>
        <strain evidence="8">CpB</strain>
    </source>
</reference>
<organism evidence="8">
    <name type="scientific">Aneura pinguis</name>
    <name type="common">Greasewort</name>
    <name type="synonym">Riccardia pinguis</name>
    <dbReference type="NCBI Taxonomy" id="39026"/>
    <lineage>
        <taxon>Eukaryota</taxon>
        <taxon>Viridiplantae</taxon>
        <taxon>Streptophyta</taxon>
        <taxon>Embryophyta</taxon>
        <taxon>Marchantiophyta</taxon>
        <taxon>Jungermanniopsida</taxon>
        <taxon>Metzgeriidae</taxon>
        <taxon>Metzgeriales</taxon>
        <taxon>Aneuraceae</taxon>
        <taxon>Aneura</taxon>
    </lineage>
</organism>
<dbReference type="EMBL" id="KY242383">
    <property type="protein sequence ID" value="ARV78251.1"/>
    <property type="molecule type" value="Genomic_DNA"/>
</dbReference>
<evidence type="ECO:0000256" key="5">
    <source>
        <dbReference type="ARBA" id="ARBA00023274"/>
    </source>
</evidence>
<dbReference type="GO" id="GO:1990904">
    <property type="term" value="C:ribonucleoprotein complex"/>
    <property type="evidence" value="ECO:0007669"/>
    <property type="project" value="UniProtKB-KW"/>
</dbReference>
<keyword evidence="8" id="KW-0496">Mitochondrion</keyword>
<keyword evidence="2 7" id="KW-0699">rRNA-binding</keyword>
<comment type="function">
    <text evidence="7">Binds directly to 23S ribosomal RNA and is necessary for the in vitro assembly process of the 50S ribosomal subunit. It is not involved in the protein synthesizing functions of that subunit.</text>
</comment>
<evidence type="ECO:0000256" key="1">
    <source>
        <dbReference type="ARBA" id="ARBA00007698"/>
    </source>
</evidence>
<dbReference type="SUPFAM" id="SSF74731">
    <property type="entry name" value="Ribosomal protein L20"/>
    <property type="match status" value="1"/>
</dbReference>
<evidence type="ECO:0000256" key="7">
    <source>
        <dbReference type="RuleBase" id="RU004311"/>
    </source>
</evidence>
<dbReference type="PROSITE" id="PS00937">
    <property type="entry name" value="RIBOSOMAL_L20"/>
    <property type="match status" value="1"/>
</dbReference>
<name>A0A1Z1G5I7_ANEPI</name>
<dbReference type="EMBL" id="KY702721">
    <property type="protein sequence ID" value="ASN73893.1"/>
    <property type="molecule type" value="Genomic_DNA"/>
</dbReference>
<dbReference type="GO" id="GO:0006412">
    <property type="term" value="P:translation"/>
    <property type="evidence" value="ECO:0007669"/>
    <property type="project" value="InterPro"/>
</dbReference>
<dbReference type="HAMAP" id="MF_00382">
    <property type="entry name" value="Ribosomal_bL20"/>
    <property type="match status" value="1"/>
</dbReference>
<geneLocation type="mitochondrion" evidence="8"/>
<dbReference type="PRINTS" id="PR00062">
    <property type="entry name" value="RIBOSOMALL20"/>
</dbReference>
<sequence>MTRVKRGYVARRRRKNLFTLTSGFRGTHSKLFRTANQQGMRALVASYRGRVGRKKTLRRLWIVRINAAVRSDGISYNKLIQYLYQNQILLNRKILAQIAILDRFAFSLIVQGIGKEVKKQPITE</sequence>
<dbReference type="GO" id="GO:0005840">
    <property type="term" value="C:ribosome"/>
    <property type="evidence" value="ECO:0007669"/>
    <property type="project" value="UniProtKB-KW"/>
</dbReference>
<dbReference type="FunFam" id="1.10.1900.20:FF:000001">
    <property type="entry name" value="50S ribosomal protein L20"/>
    <property type="match status" value="1"/>
</dbReference>
<keyword evidence="3 7" id="KW-0694">RNA-binding</keyword>
<reference evidence="9" key="2">
    <citation type="submission" date="2017-03" db="EMBL/GenBank/DDBJ databases">
        <title>The extraordinary variation of the organellar genomes of the Aneura pinguis revealed advanced cryptic speciation of the early land plants.</title>
        <authorList>
            <person name="Sawicki J."/>
        </authorList>
    </citation>
    <scope>NUCLEOTIDE SEQUENCE</scope>
</reference>
<dbReference type="GO" id="GO:0003735">
    <property type="term" value="F:structural constituent of ribosome"/>
    <property type="evidence" value="ECO:0007669"/>
    <property type="project" value="InterPro"/>
</dbReference>
<keyword evidence="9" id="KW-0934">Plastid</keyword>
<evidence type="ECO:0000256" key="2">
    <source>
        <dbReference type="ARBA" id="ARBA00022730"/>
    </source>
</evidence>
<protein>
    <recommendedName>
        <fullName evidence="7">50S ribosomal protein L20</fullName>
    </recommendedName>
</protein>
<dbReference type="InterPro" id="IPR035566">
    <property type="entry name" value="Ribosomal_protein_bL20_C"/>
</dbReference>
<evidence type="ECO:0000256" key="3">
    <source>
        <dbReference type="ARBA" id="ARBA00022884"/>
    </source>
</evidence>
<gene>
    <name evidence="8" type="primary">rpl20</name>
</gene>
<accession>A0A1Z1G5I7</accession>
<dbReference type="Gene3D" id="6.10.160.10">
    <property type="match status" value="1"/>
</dbReference>
<dbReference type="Pfam" id="PF00453">
    <property type="entry name" value="Ribosomal_L20"/>
    <property type="match status" value="1"/>
</dbReference>
<dbReference type="AlphaFoldDB" id="A0A1Z1G5I7"/>
<comment type="similarity">
    <text evidence="1 6">Belongs to the bacterial ribosomal protein bL20 family.</text>
</comment>
<dbReference type="NCBIfam" id="TIGR01032">
    <property type="entry name" value="rplT_bact"/>
    <property type="match status" value="1"/>
</dbReference>
<evidence type="ECO:0000256" key="4">
    <source>
        <dbReference type="ARBA" id="ARBA00022980"/>
    </source>
</evidence>
<dbReference type="PANTHER" id="PTHR10986">
    <property type="entry name" value="39S RIBOSOMAL PROTEIN L20"/>
    <property type="match status" value="1"/>
</dbReference>
<dbReference type="InterPro" id="IPR049946">
    <property type="entry name" value="RIBOSOMAL_L20_CS"/>
</dbReference>
<dbReference type="Gene3D" id="1.10.1900.20">
    <property type="entry name" value="Ribosomal protein L20"/>
    <property type="match status" value="1"/>
</dbReference>
<evidence type="ECO:0000313" key="9">
    <source>
        <dbReference type="EMBL" id="ASN73893.1"/>
    </source>
</evidence>
<dbReference type="GO" id="GO:0019843">
    <property type="term" value="F:rRNA binding"/>
    <property type="evidence" value="ECO:0007669"/>
    <property type="project" value="UniProtKB-KW"/>
</dbReference>